<dbReference type="GO" id="GO:0016818">
    <property type="term" value="F:hydrolase activity, acting on acid anhydrides, in phosphorus-containing anhydrides"/>
    <property type="evidence" value="ECO:0007669"/>
    <property type="project" value="InterPro"/>
</dbReference>
<dbReference type="InterPro" id="IPR027417">
    <property type="entry name" value="P-loop_NTPase"/>
</dbReference>
<dbReference type="Gene3D" id="3.40.50.300">
    <property type="entry name" value="P-loop containing nucleotide triphosphate hydrolases"/>
    <property type="match status" value="2"/>
</dbReference>
<dbReference type="InterPro" id="IPR011545">
    <property type="entry name" value="DEAD/DEAH_box_helicase_dom"/>
</dbReference>
<dbReference type="InterPro" id="IPR006555">
    <property type="entry name" value="ATP-dep_Helicase_C"/>
</dbReference>
<keyword evidence="2" id="KW-0547">Nucleotide-binding</keyword>
<evidence type="ECO:0000256" key="7">
    <source>
        <dbReference type="ARBA" id="ARBA00048954"/>
    </source>
</evidence>
<dbReference type="Pfam" id="PF13307">
    <property type="entry name" value="Helicase_C_2"/>
    <property type="match status" value="1"/>
</dbReference>
<dbReference type="SMART" id="SM00487">
    <property type="entry name" value="DEXDc"/>
    <property type="match status" value="1"/>
</dbReference>
<keyword evidence="10" id="KW-0347">Helicase</keyword>
<evidence type="ECO:0000256" key="8">
    <source>
        <dbReference type="SAM" id="MobiDB-lite"/>
    </source>
</evidence>
<evidence type="ECO:0000313" key="11">
    <source>
        <dbReference type="Proteomes" id="UP000646426"/>
    </source>
</evidence>
<dbReference type="RefSeq" id="WP_229792546.1">
    <property type="nucleotide sequence ID" value="NZ_BMYD01000006.1"/>
</dbReference>
<evidence type="ECO:0000313" key="10">
    <source>
        <dbReference type="EMBL" id="GHA88847.1"/>
    </source>
</evidence>
<dbReference type="EMBL" id="BMYD01000006">
    <property type="protein sequence ID" value="GHA88847.1"/>
    <property type="molecule type" value="Genomic_DNA"/>
</dbReference>
<gene>
    <name evidence="10" type="ORF">GCM10007067_28420</name>
</gene>
<keyword evidence="3" id="KW-0378">Hydrolase</keyword>
<evidence type="ECO:0000256" key="1">
    <source>
        <dbReference type="ARBA" id="ARBA00001966"/>
    </source>
</evidence>
<evidence type="ECO:0000256" key="3">
    <source>
        <dbReference type="ARBA" id="ARBA00022801"/>
    </source>
</evidence>
<evidence type="ECO:0000256" key="2">
    <source>
        <dbReference type="ARBA" id="ARBA00022741"/>
    </source>
</evidence>
<comment type="cofactor">
    <cofactor evidence="1">
        <name>[4Fe-4S] cluster</name>
        <dbReference type="ChEBI" id="CHEBI:49883"/>
    </cofactor>
</comment>
<dbReference type="SUPFAM" id="SSF52540">
    <property type="entry name" value="P-loop containing nucleoside triphosphate hydrolases"/>
    <property type="match status" value="1"/>
</dbReference>
<sequence>MSGRLAQASRDALVEGGDLARNIAAFAPRPSQQDLAGAIGDAFDTQGTLLAEAGTGTGKTFAYLVPALLSGKKTIISTGTRALQDQLYHRDLPRVRDALGVGLSSALLKGRANYLCRYRMDQAAGEPRFASRELASQFQRIVAWSGRTRMGDLAELDALPEDSPLLPVVTSTAENCLGSECPFFSECFVVAARQRAQAADIVVVNHHLLLADLALKQEGFGEILPGAQAFVVDEAHQLPDLAAQFFGEALSARPLVELARDATAECKDKPGALAVLQEPARELEYMVREVRRAMDNLPVRGTRSRALEVEAVEHAFDALQHALRSLHAALLPLRSVAPGFDSCTARAKEFELRLRRWRGPLDEGAPLLEGLDGPDDADSIDAPECDTEAAPPGTTPDALLDIMNAAPCEAMLFATRDVAPDEAKPEDDTPDDSVRWYELTARGFRLSRTPIDVAGPLARHRARSQAAWVFTSATLAIGGRFEHFAIKLGLSLKGDNPPATLLAPSPFDWPQQALCYQPRGLPEPTSPDFTARMVDAIWPVLEASQGRAFVLFASHRALREAAERLRGGPWPLFVQGEAPRPVLLERFRASGNGVLLGAASFREGVDVAGEALSVVVIDKLPFAAPDDPVFEARLEAVRRRGGNPFRDEQLPQAVIALKQGVGRLIRSESDRGVLVLCDSRLITKSYGATFLNSLPPMPRTRTIDDVRRFFPAVPVEMTVETLF</sequence>
<comment type="catalytic activity">
    <reaction evidence="7">
        <text>ATP + H2O = ADP + phosphate + H(+)</text>
        <dbReference type="Rhea" id="RHEA:13065"/>
        <dbReference type="ChEBI" id="CHEBI:15377"/>
        <dbReference type="ChEBI" id="CHEBI:15378"/>
        <dbReference type="ChEBI" id="CHEBI:30616"/>
        <dbReference type="ChEBI" id="CHEBI:43474"/>
        <dbReference type="ChEBI" id="CHEBI:456216"/>
        <dbReference type="EC" id="5.6.2.3"/>
    </reaction>
</comment>
<dbReference type="AlphaFoldDB" id="A0A918T408"/>
<feature type="region of interest" description="Disordered" evidence="8">
    <location>
        <begin position="365"/>
        <end position="398"/>
    </location>
</feature>
<evidence type="ECO:0000256" key="5">
    <source>
        <dbReference type="ARBA" id="ARBA00038058"/>
    </source>
</evidence>
<reference evidence="10" key="1">
    <citation type="journal article" date="2014" name="Int. J. Syst. Evol. Microbiol.">
        <title>Complete genome sequence of Corynebacterium casei LMG S-19264T (=DSM 44701T), isolated from a smear-ripened cheese.</title>
        <authorList>
            <consortium name="US DOE Joint Genome Institute (JGI-PGF)"/>
            <person name="Walter F."/>
            <person name="Albersmeier A."/>
            <person name="Kalinowski J."/>
            <person name="Ruckert C."/>
        </authorList>
    </citation>
    <scope>NUCLEOTIDE SEQUENCE</scope>
    <source>
        <strain evidence="10">KCTC 23077</strain>
    </source>
</reference>
<proteinExistence type="inferred from homology"/>
<dbReference type="Pfam" id="PF00270">
    <property type="entry name" value="DEAD"/>
    <property type="match status" value="1"/>
</dbReference>
<dbReference type="SMART" id="SM00491">
    <property type="entry name" value="HELICc2"/>
    <property type="match status" value="1"/>
</dbReference>
<organism evidence="10 11">
    <name type="scientific">Cognatilysobacter bugurensis</name>
    <dbReference type="NCBI Taxonomy" id="543356"/>
    <lineage>
        <taxon>Bacteria</taxon>
        <taxon>Pseudomonadati</taxon>
        <taxon>Pseudomonadota</taxon>
        <taxon>Gammaproteobacteria</taxon>
        <taxon>Lysobacterales</taxon>
        <taxon>Lysobacteraceae</taxon>
        <taxon>Cognatilysobacter</taxon>
    </lineage>
</organism>
<dbReference type="GO" id="GO:0003676">
    <property type="term" value="F:nucleic acid binding"/>
    <property type="evidence" value="ECO:0007669"/>
    <property type="project" value="InterPro"/>
</dbReference>
<dbReference type="GO" id="GO:0006281">
    <property type="term" value="P:DNA repair"/>
    <property type="evidence" value="ECO:0007669"/>
    <property type="project" value="TreeGrafter"/>
</dbReference>
<dbReference type="PANTHER" id="PTHR11472">
    <property type="entry name" value="DNA REPAIR DEAD HELICASE RAD3/XP-D SUBFAMILY MEMBER"/>
    <property type="match status" value="1"/>
</dbReference>
<accession>A0A918T408</accession>
<keyword evidence="4" id="KW-0067">ATP-binding</keyword>
<comment type="similarity">
    <text evidence="5">Belongs to the helicase family. DinG subfamily.</text>
</comment>
<feature type="compositionally biased region" description="Acidic residues" evidence="8">
    <location>
        <begin position="372"/>
        <end position="387"/>
    </location>
</feature>
<reference evidence="10" key="2">
    <citation type="submission" date="2020-09" db="EMBL/GenBank/DDBJ databases">
        <authorList>
            <person name="Sun Q."/>
            <person name="Kim S."/>
        </authorList>
    </citation>
    <scope>NUCLEOTIDE SEQUENCE</scope>
    <source>
        <strain evidence="10">KCTC 23077</strain>
    </source>
</reference>
<evidence type="ECO:0000256" key="6">
    <source>
        <dbReference type="ARBA" id="ARBA00044969"/>
    </source>
</evidence>
<dbReference type="GO" id="GO:0043139">
    <property type="term" value="F:5'-3' DNA helicase activity"/>
    <property type="evidence" value="ECO:0007669"/>
    <property type="project" value="UniProtKB-EC"/>
</dbReference>
<comment type="caution">
    <text evidence="10">The sequence shown here is derived from an EMBL/GenBank/DDBJ whole genome shotgun (WGS) entry which is preliminary data.</text>
</comment>
<keyword evidence="11" id="KW-1185">Reference proteome</keyword>
<feature type="domain" description="Helicase ATP-binding" evidence="9">
    <location>
        <begin position="18"/>
        <end position="303"/>
    </location>
</feature>
<evidence type="ECO:0000259" key="9">
    <source>
        <dbReference type="PROSITE" id="PS51193"/>
    </source>
</evidence>
<dbReference type="FunFam" id="3.40.50.300:FF:000466">
    <property type="entry name" value="ATP-dependent DNA helicase"/>
    <property type="match status" value="1"/>
</dbReference>
<dbReference type="InterPro" id="IPR014013">
    <property type="entry name" value="Helic_SF1/SF2_ATP-bd_DinG/Rad3"/>
</dbReference>
<name>A0A918T408_9GAMM</name>
<dbReference type="EC" id="5.6.2.3" evidence="6"/>
<evidence type="ECO:0000256" key="4">
    <source>
        <dbReference type="ARBA" id="ARBA00022840"/>
    </source>
</evidence>
<protein>
    <recommendedName>
        <fullName evidence="6">DNA 5'-3' helicase</fullName>
        <ecNumber evidence="6">5.6.2.3</ecNumber>
    </recommendedName>
</protein>
<dbReference type="Proteomes" id="UP000646426">
    <property type="component" value="Unassembled WGS sequence"/>
</dbReference>
<dbReference type="PANTHER" id="PTHR11472:SF34">
    <property type="entry name" value="REGULATOR OF TELOMERE ELONGATION HELICASE 1"/>
    <property type="match status" value="1"/>
</dbReference>
<dbReference type="InterPro" id="IPR045028">
    <property type="entry name" value="DinG/Rad3-like"/>
</dbReference>
<dbReference type="GO" id="GO:0005524">
    <property type="term" value="F:ATP binding"/>
    <property type="evidence" value="ECO:0007669"/>
    <property type="project" value="UniProtKB-KW"/>
</dbReference>
<dbReference type="InterPro" id="IPR014001">
    <property type="entry name" value="Helicase_ATP-bd"/>
</dbReference>
<dbReference type="PROSITE" id="PS51193">
    <property type="entry name" value="HELICASE_ATP_BIND_2"/>
    <property type="match status" value="1"/>
</dbReference>